<keyword evidence="1" id="KW-0175">Coiled coil</keyword>
<evidence type="ECO:0000313" key="3">
    <source>
        <dbReference type="Proteomes" id="UP001519345"/>
    </source>
</evidence>
<sequence length="58" mass="7057">MLKISNSYELHKLREQKKVLKYLIKQDTSEKDKKIHQRTLKEVEEKLEQVTNNIRTCE</sequence>
<evidence type="ECO:0000313" key="2">
    <source>
        <dbReference type="EMBL" id="MBP1970025.1"/>
    </source>
</evidence>
<evidence type="ECO:0008006" key="4">
    <source>
        <dbReference type="Google" id="ProtNLM"/>
    </source>
</evidence>
<feature type="coiled-coil region" evidence="1">
    <location>
        <begin position="26"/>
        <end position="53"/>
    </location>
</feature>
<proteinExistence type="predicted"/>
<dbReference type="Proteomes" id="UP001519345">
    <property type="component" value="Unassembled WGS sequence"/>
</dbReference>
<dbReference type="EMBL" id="JAGGKX010000009">
    <property type="protein sequence ID" value="MBP1970025.1"/>
    <property type="molecule type" value="Genomic_DNA"/>
</dbReference>
<evidence type="ECO:0000256" key="1">
    <source>
        <dbReference type="SAM" id="Coils"/>
    </source>
</evidence>
<protein>
    <recommendedName>
        <fullName evidence="4">Fur-regulated basic protein FbpA</fullName>
    </recommendedName>
</protein>
<reference evidence="2 3" key="1">
    <citation type="submission" date="2021-03" db="EMBL/GenBank/DDBJ databases">
        <title>Genomic Encyclopedia of Type Strains, Phase IV (KMG-IV): sequencing the most valuable type-strain genomes for metagenomic binning, comparative biology and taxonomic classification.</title>
        <authorList>
            <person name="Goeker M."/>
        </authorList>
    </citation>
    <scope>NUCLEOTIDE SEQUENCE [LARGE SCALE GENOMIC DNA]</scope>
    <source>
        <strain evidence="2 3">DSM 25609</strain>
    </source>
</reference>
<comment type="caution">
    <text evidence="2">The sequence shown here is derived from an EMBL/GenBank/DDBJ whole genome shotgun (WGS) entry which is preliminary data.</text>
</comment>
<keyword evidence="3" id="KW-1185">Reference proteome</keyword>
<accession>A0ABS4IHH1</accession>
<gene>
    <name evidence="2" type="ORF">J2Z83_002133</name>
</gene>
<organism evidence="2 3">
    <name type="scientific">Virgibacillus natechei</name>
    <dbReference type="NCBI Taxonomy" id="1216297"/>
    <lineage>
        <taxon>Bacteria</taxon>
        <taxon>Bacillati</taxon>
        <taxon>Bacillota</taxon>
        <taxon>Bacilli</taxon>
        <taxon>Bacillales</taxon>
        <taxon>Bacillaceae</taxon>
        <taxon>Virgibacillus</taxon>
    </lineage>
</organism>
<name>A0ABS4IHH1_9BACI</name>